<gene>
    <name evidence="1" type="primary">ORF3</name>
</gene>
<evidence type="ECO:0000313" key="2">
    <source>
        <dbReference type="Proteomes" id="UP000174600"/>
    </source>
</evidence>
<reference evidence="1 2" key="1">
    <citation type="journal article" date="2015" name="Virus Res.">
        <title>Full-length genome analysis of canine coronavirus type I.</title>
        <authorList>
            <person name="Decaro N."/>
            <person name="Mari V."/>
            <person name="Elia G."/>
            <person name="Lanave G."/>
            <person name="Dowgier G."/>
            <person name="Colaianni M.L."/>
            <person name="Martella V."/>
            <person name="Buonavoglia C."/>
        </authorList>
    </citation>
    <scope>NUCLEOTIDE SEQUENCE [LARGE SCALE GENOMIC DNA]</scope>
    <source>
        <strain evidence="1">23/03</strain>
    </source>
</reference>
<accession>A0A0K2BM57</accession>
<organism evidence="1 2">
    <name type="scientific">Alphacoronavirus 1</name>
    <dbReference type="NCBI Taxonomy" id="693997"/>
    <lineage>
        <taxon>Viruses</taxon>
        <taxon>Riboviria</taxon>
        <taxon>Orthornavirae</taxon>
        <taxon>Pisuviricota</taxon>
        <taxon>Pisoniviricetes</taxon>
        <taxon>Nidovirales</taxon>
        <taxon>Cornidovirineae</taxon>
        <taxon>Coronaviridae</taxon>
        <taxon>Orthocoronavirinae</taxon>
        <taxon>Alphacoronavirus</taxon>
        <taxon>Tegacovirus</taxon>
        <taxon>Alphacoronavirus suis</taxon>
    </lineage>
</organism>
<dbReference type="EMBL" id="KP849472">
    <property type="protein sequence ID" value="AKZ66471.1"/>
    <property type="molecule type" value="Genomic_RNA"/>
</dbReference>
<dbReference type="Proteomes" id="UP000174600">
    <property type="component" value="Segment"/>
</dbReference>
<evidence type="ECO:0000313" key="1">
    <source>
        <dbReference type="EMBL" id="AKZ66471.1"/>
    </source>
</evidence>
<name>A0A0K2BM57_9ALPC</name>
<proteinExistence type="predicted"/>
<protein>
    <submittedName>
        <fullName evidence="1">Nonstructural protein</fullName>
    </submittedName>
</protein>
<sequence>MLILLIAMISVVAAKELHPFHELKCGKYTYQYSPIAFYGKIDVISGENYYPFEDDFRPQGVSTFPHTRVACINDDETYTIKAYDNEYKLRLSDVKFHKFFYRYFSHTILFGPINLNVTNSVVKCTLKGGGLSTPVTFIDGIAFLYDSYCDGVAFFHMCKWWARILMPTSQYTIYCPIEDELYYNFKAPIKHMSMAGSTGYIEYVFNP</sequence>